<feature type="compositionally biased region" description="Low complexity" evidence="1">
    <location>
        <begin position="129"/>
        <end position="138"/>
    </location>
</feature>
<sequence length="340" mass="36256" precursor="true">MKFPAVTSLVALAALPLLANHSPADEPEQPRRAPRAIEVEVERPHGKSFLSDILNNYGGQRGFNLSIPLDSGGKVDLELGKPSSPYSRGNGFRFKAVIVTDGQAGAGPQGEIVPAPQPFDDDLGTGTNAPPAIDAPPALDKSELGPTSNPPELPPNPDKELGAVTTNAPQFAEVNPTSPQPVATKRTTLKMPEETSSQTVATPVSASSSGLTEAEQAFVDLLQDCVMVGHFTIDGKDSQLPKAERYEIGEVKKLSGNQWSISSRIRYGDKDFNLPIVVDVLWAGDTPMISLSNMLIPGMGTFSARVLFDGNRYAGTWQHDQKGGHMFGKINPPTPTDIPE</sequence>
<dbReference type="RefSeq" id="WP_145265378.1">
    <property type="nucleotide sequence ID" value="NZ_CP036316.1"/>
</dbReference>
<evidence type="ECO:0000313" key="3">
    <source>
        <dbReference type="EMBL" id="QDT66354.1"/>
    </source>
</evidence>
<feature type="signal peptide" evidence="2">
    <location>
        <begin position="1"/>
        <end position="19"/>
    </location>
</feature>
<keyword evidence="4" id="KW-1185">Reference proteome</keyword>
<feature type="region of interest" description="Disordered" evidence="1">
    <location>
        <begin position="188"/>
        <end position="208"/>
    </location>
</feature>
<proteinExistence type="predicted"/>
<keyword evidence="2" id="KW-0732">Signal</keyword>
<dbReference type="OrthoDB" id="286057at2"/>
<evidence type="ECO:0008006" key="5">
    <source>
        <dbReference type="Google" id="ProtNLM"/>
    </source>
</evidence>
<dbReference type="Proteomes" id="UP000319976">
    <property type="component" value="Chromosome"/>
</dbReference>
<evidence type="ECO:0000256" key="2">
    <source>
        <dbReference type="SAM" id="SignalP"/>
    </source>
</evidence>
<name>A0A517TDB0_9PLAN</name>
<feature type="compositionally biased region" description="Polar residues" evidence="1">
    <location>
        <begin position="194"/>
        <end position="208"/>
    </location>
</feature>
<evidence type="ECO:0000256" key="1">
    <source>
        <dbReference type="SAM" id="MobiDB-lite"/>
    </source>
</evidence>
<protein>
    <recommendedName>
        <fullName evidence="5">Secreted protein</fullName>
    </recommendedName>
</protein>
<evidence type="ECO:0000313" key="4">
    <source>
        <dbReference type="Proteomes" id="UP000319976"/>
    </source>
</evidence>
<feature type="region of interest" description="Disordered" evidence="1">
    <location>
        <begin position="104"/>
        <end position="163"/>
    </location>
</feature>
<feature type="chain" id="PRO_5021952242" description="Secreted protein" evidence="2">
    <location>
        <begin position="20"/>
        <end position="340"/>
    </location>
</feature>
<accession>A0A517TDB0</accession>
<dbReference type="AlphaFoldDB" id="A0A517TDB0"/>
<reference evidence="3 4" key="1">
    <citation type="submission" date="2019-02" db="EMBL/GenBank/DDBJ databases">
        <title>Deep-cultivation of Planctomycetes and their phenomic and genomic characterization uncovers novel biology.</title>
        <authorList>
            <person name="Wiegand S."/>
            <person name="Jogler M."/>
            <person name="Boedeker C."/>
            <person name="Pinto D."/>
            <person name="Vollmers J."/>
            <person name="Rivas-Marin E."/>
            <person name="Kohn T."/>
            <person name="Peeters S.H."/>
            <person name="Heuer A."/>
            <person name="Rast P."/>
            <person name="Oberbeckmann S."/>
            <person name="Bunk B."/>
            <person name="Jeske O."/>
            <person name="Meyerdierks A."/>
            <person name="Storesund J.E."/>
            <person name="Kallscheuer N."/>
            <person name="Luecker S."/>
            <person name="Lage O.M."/>
            <person name="Pohl T."/>
            <person name="Merkel B.J."/>
            <person name="Hornburger P."/>
            <person name="Mueller R.-W."/>
            <person name="Bruemmer F."/>
            <person name="Labrenz M."/>
            <person name="Spormann A.M."/>
            <person name="Op den Camp H."/>
            <person name="Overmann J."/>
            <person name="Amann R."/>
            <person name="Jetten M.S.M."/>
            <person name="Mascher T."/>
            <person name="Medema M.H."/>
            <person name="Devos D.P."/>
            <person name="Kaster A.-K."/>
            <person name="Ovreas L."/>
            <person name="Rohde M."/>
            <person name="Galperin M.Y."/>
            <person name="Jogler C."/>
        </authorList>
    </citation>
    <scope>NUCLEOTIDE SEQUENCE [LARGE SCALE GENOMIC DNA]</scope>
    <source>
        <strain evidence="3 4">V22</strain>
    </source>
</reference>
<dbReference type="KEGG" id="chya:V22_36200"/>
<gene>
    <name evidence="3" type="ORF">V22_36200</name>
</gene>
<organism evidence="3 4">
    <name type="scientific">Calycomorphotria hydatis</name>
    <dbReference type="NCBI Taxonomy" id="2528027"/>
    <lineage>
        <taxon>Bacteria</taxon>
        <taxon>Pseudomonadati</taxon>
        <taxon>Planctomycetota</taxon>
        <taxon>Planctomycetia</taxon>
        <taxon>Planctomycetales</taxon>
        <taxon>Planctomycetaceae</taxon>
        <taxon>Calycomorphotria</taxon>
    </lineage>
</organism>
<dbReference type="EMBL" id="CP036316">
    <property type="protein sequence ID" value="QDT66354.1"/>
    <property type="molecule type" value="Genomic_DNA"/>
</dbReference>